<proteinExistence type="inferred from homology"/>
<dbReference type="Pfam" id="PF13407">
    <property type="entry name" value="Peripla_BP_4"/>
    <property type="match status" value="1"/>
</dbReference>
<dbReference type="Gene3D" id="3.40.50.2300">
    <property type="match status" value="2"/>
</dbReference>
<dbReference type="InterPro" id="IPR050555">
    <property type="entry name" value="Bact_Solute-Bind_Prot2"/>
</dbReference>
<evidence type="ECO:0000313" key="5">
    <source>
        <dbReference type="EMBL" id="UXX79093.1"/>
    </source>
</evidence>
<dbReference type="InterPro" id="IPR028082">
    <property type="entry name" value="Peripla_BP_I"/>
</dbReference>
<evidence type="ECO:0000256" key="3">
    <source>
        <dbReference type="ARBA" id="ARBA00022729"/>
    </source>
</evidence>
<name>A0ABY6D201_9BACT</name>
<keyword evidence="6" id="KW-1185">Reference proteome</keyword>
<evidence type="ECO:0000313" key="6">
    <source>
        <dbReference type="Proteomes" id="UP001062165"/>
    </source>
</evidence>
<comment type="similarity">
    <text evidence="2">Belongs to the bacterial solute-binding protein 2 family.</text>
</comment>
<feature type="domain" description="Periplasmic binding protein" evidence="4">
    <location>
        <begin position="37"/>
        <end position="282"/>
    </location>
</feature>
<keyword evidence="3" id="KW-0732">Signal</keyword>
<evidence type="ECO:0000259" key="4">
    <source>
        <dbReference type="Pfam" id="PF13407"/>
    </source>
</evidence>
<dbReference type="InterPro" id="IPR025997">
    <property type="entry name" value="SBP_2_dom"/>
</dbReference>
<dbReference type="SUPFAM" id="SSF53822">
    <property type="entry name" value="Periplasmic binding protein-like I"/>
    <property type="match status" value="1"/>
</dbReference>
<evidence type="ECO:0000256" key="1">
    <source>
        <dbReference type="ARBA" id="ARBA00004196"/>
    </source>
</evidence>
<reference evidence="5" key="1">
    <citation type="submission" date="2022-10" db="EMBL/GenBank/DDBJ databases">
        <title>Comparative genomics and taxonomic characterization of three novel marine species of genus Reichenbachiella exhibiting antioxidant and polysaccharide degradation activities.</title>
        <authorList>
            <person name="Muhammad N."/>
            <person name="Lee Y.-J."/>
            <person name="Ko J."/>
            <person name="Kim S.-G."/>
        </authorList>
    </citation>
    <scope>NUCLEOTIDE SEQUENCE</scope>
    <source>
        <strain evidence="5">Wsw4-B4</strain>
    </source>
</reference>
<evidence type="ECO:0000256" key="2">
    <source>
        <dbReference type="ARBA" id="ARBA00007639"/>
    </source>
</evidence>
<sequence length="320" mass="35475">MRKTGILYLILLFTTQLATGQDLKVGLLFDQFASVRWEVDASQLTSEFKKNGIEVIVKVAHSSLEKQVSQAQELADEGVKVFVVIAVDGRKSSAILDIAKSNDILVVAYDRLILDPRVDLYVSYNNLEVGRMQAQAMIDNVKKGNILMMNGPVADNNAVQFRKGHLEVLDPLVKSGQITIVDDLVLDTWSDVSALMKLYEVGPDFSKIDGMLSAIDWFNDAAMEYTGDSAMFTKIYMTGQDPSTATAIKLKKDIQNMTVCKPIAPLAIKTVELTMAKLNNQKTKGLQKTSVGSDSIDSYLLTPIYVDKNNVDEYQDEFLK</sequence>
<dbReference type="EMBL" id="CP106735">
    <property type="protein sequence ID" value="UXX79093.1"/>
    <property type="molecule type" value="Genomic_DNA"/>
</dbReference>
<dbReference type="Proteomes" id="UP001062165">
    <property type="component" value="Chromosome"/>
</dbReference>
<dbReference type="PANTHER" id="PTHR30036">
    <property type="entry name" value="D-XYLOSE-BINDING PERIPLASMIC PROTEIN"/>
    <property type="match status" value="1"/>
</dbReference>
<dbReference type="PANTHER" id="PTHR30036:SF1">
    <property type="entry name" value="D-XYLOSE-BINDING PERIPLASMIC PROTEIN"/>
    <property type="match status" value="1"/>
</dbReference>
<gene>
    <name evidence="5" type="ORF">N7E81_17195</name>
</gene>
<comment type="subcellular location">
    <subcellularLocation>
        <location evidence="1">Cell envelope</location>
    </subcellularLocation>
</comment>
<organism evidence="5 6">
    <name type="scientific">Reichenbachiella carrageenanivorans</name>
    <dbReference type="NCBI Taxonomy" id="2979869"/>
    <lineage>
        <taxon>Bacteria</taxon>
        <taxon>Pseudomonadati</taxon>
        <taxon>Bacteroidota</taxon>
        <taxon>Cytophagia</taxon>
        <taxon>Cytophagales</taxon>
        <taxon>Reichenbachiellaceae</taxon>
        <taxon>Reichenbachiella</taxon>
    </lineage>
</organism>
<dbReference type="RefSeq" id="WP_263050836.1">
    <property type="nucleotide sequence ID" value="NZ_CP106735.1"/>
</dbReference>
<protein>
    <submittedName>
        <fullName evidence="5">Substrate-binding domain-containing protein</fullName>
    </submittedName>
</protein>
<accession>A0ABY6D201</accession>